<evidence type="ECO:0000313" key="15">
    <source>
        <dbReference type="Proteomes" id="UP000095287"/>
    </source>
</evidence>
<dbReference type="InterPro" id="IPR002495">
    <property type="entry name" value="Glyco_trans_8"/>
</dbReference>
<evidence type="ECO:0000256" key="3">
    <source>
        <dbReference type="ARBA" id="ARBA00022490"/>
    </source>
</evidence>
<dbReference type="AlphaFoldDB" id="A0A1I8AUD8"/>
<evidence type="ECO:0000256" key="6">
    <source>
        <dbReference type="ARBA" id="ARBA00023056"/>
    </source>
</evidence>
<dbReference type="FunFam" id="3.90.550.10:FF:000092">
    <property type="entry name" value="Glycogenin 2"/>
    <property type="match status" value="1"/>
</dbReference>
<dbReference type="Gene3D" id="3.90.550.10">
    <property type="entry name" value="Spore Coat Polysaccharide Biosynthesis Protein SpsA, Chain A"/>
    <property type="match status" value="1"/>
</dbReference>
<dbReference type="EC" id="2.4.1.186" evidence="10"/>
<evidence type="ECO:0000256" key="9">
    <source>
        <dbReference type="ARBA" id="ARBA00038162"/>
    </source>
</evidence>
<evidence type="ECO:0000256" key="13">
    <source>
        <dbReference type="ARBA" id="ARBA00057883"/>
    </source>
</evidence>
<comment type="cofactor">
    <cofactor evidence="1">
        <name>Mn(2+)</name>
        <dbReference type="ChEBI" id="CHEBI:29035"/>
    </cofactor>
</comment>
<reference evidence="16" key="1">
    <citation type="submission" date="2016-11" db="UniProtKB">
        <authorList>
            <consortium name="WormBaseParasite"/>
        </authorList>
    </citation>
    <scope>IDENTIFICATION</scope>
</reference>
<dbReference type="WBParaSite" id="L893_g8994.t2">
    <property type="protein sequence ID" value="L893_g8994.t2"/>
    <property type="gene ID" value="L893_g8994"/>
</dbReference>
<dbReference type="GO" id="GO:0005737">
    <property type="term" value="C:cytoplasm"/>
    <property type="evidence" value="ECO:0007669"/>
    <property type="project" value="UniProtKB-SubCell"/>
</dbReference>
<evidence type="ECO:0000256" key="1">
    <source>
        <dbReference type="ARBA" id="ARBA00001936"/>
    </source>
</evidence>
<sequence>MPCAWVTLATNDGYAMGALVLAHSLKAVHTVHQLHCMVTSQVSDAVRDNLCAVFDQVSLVNVLDSNDDVNLTLIGRPDLGVTFTKLHCWRLTQYEKCVFLDADVLVLQNSDELFERPEFAAAADIGWPDYFNSGVFVFKPSVETYRRLLEFAVSDGSFDGGDQGLLNQFFANWRDMDASHRLPFIYNMTAGAIYSYAAAYKRQGANVKIVHFIGAEKPWCLSPSAHRSEHVDQWQAIFHAKVAHQVPQLSVRPFYATGLRWISEAVRSRQPSVYYQQQPNNAHAVPTHPTFCQPCTSANGAVAAPQVAPSIVQPPPVTSSSSAHAVLPQVTGFSSRSSSPKTISLSSSSSSSSPPSSPQPSSSPVVTPSSPPSPQHGLPTGKGPLVIRLSPQGDPTLPSLFACRSAECALPQDCMRVYCCVVPEADEPSEEERLHAWESGNPDYLGRDAFSNIQKLLEKALEE</sequence>
<dbReference type="SUPFAM" id="SSF53448">
    <property type="entry name" value="Nucleotide-diphospho-sugar transferases"/>
    <property type="match status" value="1"/>
</dbReference>
<comment type="subcellular location">
    <subcellularLocation>
        <location evidence="2">Cytoplasm</location>
    </subcellularLocation>
</comment>
<dbReference type="GO" id="GO:0046872">
    <property type="term" value="F:metal ion binding"/>
    <property type="evidence" value="ECO:0007669"/>
    <property type="project" value="UniProtKB-KW"/>
</dbReference>
<keyword evidence="3" id="KW-0963">Cytoplasm</keyword>
<accession>A0A1I8AUD8</accession>
<comment type="similarity">
    <text evidence="9">Belongs to the glycosyltransferase 8 family. Glycogenin subfamily.</text>
</comment>
<keyword evidence="4" id="KW-0808">Transferase</keyword>
<evidence type="ECO:0000256" key="14">
    <source>
        <dbReference type="SAM" id="MobiDB-lite"/>
    </source>
</evidence>
<dbReference type="Pfam" id="PF01501">
    <property type="entry name" value="Glyco_transf_8"/>
    <property type="match status" value="1"/>
</dbReference>
<evidence type="ECO:0000256" key="11">
    <source>
        <dbReference type="ARBA" id="ARBA00050886"/>
    </source>
</evidence>
<comment type="catalytic activity">
    <reaction evidence="12">
        <text>L-tyrosyl-[glycogenin] + UDP-alpha-D-glucose = alpha-D-glucosyl-L-tyrosyl-[glycogenin] + UDP + H(+)</text>
        <dbReference type="Rhea" id="RHEA:23360"/>
        <dbReference type="Rhea" id="RHEA-COMP:14604"/>
        <dbReference type="Rhea" id="RHEA-COMP:14605"/>
        <dbReference type="ChEBI" id="CHEBI:15378"/>
        <dbReference type="ChEBI" id="CHEBI:46858"/>
        <dbReference type="ChEBI" id="CHEBI:58223"/>
        <dbReference type="ChEBI" id="CHEBI:58885"/>
        <dbReference type="ChEBI" id="CHEBI:140573"/>
        <dbReference type="EC" id="2.4.1.186"/>
    </reaction>
</comment>
<evidence type="ECO:0000256" key="2">
    <source>
        <dbReference type="ARBA" id="ARBA00004496"/>
    </source>
</evidence>
<protein>
    <recommendedName>
        <fullName evidence="10">glycogenin glucosyltransferase</fullName>
        <ecNumber evidence="10">2.4.1.186</ecNumber>
    </recommendedName>
</protein>
<comment type="catalytic activity">
    <reaction evidence="11">
        <text>[1,4-alpha-D-glucosyl](n)-L-tyrosyl-[glycogenin] + UDP-alpha-D-glucose = [1,4-alpha-D-glucosyl](n+1)-L-tyrosyl-[glycogenin] + UDP + H(+)</text>
        <dbReference type="Rhea" id="RHEA:56560"/>
        <dbReference type="Rhea" id="RHEA-COMP:14606"/>
        <dbReference type="Rhea" id="RHEA-COMP:14607"/>
        <dbReference type="ChEBI" id="CHEBI:15378"/>
        <dbReference type="ChEBI" id="CHEBI:58223"/>
        <dbReference type="ChEBI" id="CHEBI:58885"/>
        <dbReference type="ChEBI" id="CHEBI:140574"/>
        <dbReference type="EC" id="2.4.1.186"/>
    </reaction>
</comment>
<keyword evidence="7" id="KW-0325">Glycoprotein</keyword>
<keyword evidence="5" id="KW-0479">Metal-binding</keyword>
<proteinExistence type="inferred from homology"/>
<organism evidence="15 16">
    <name type="scientific">Steinernema glaseri</name>
    <dbReference type="NCBI Taxonomy" id="37863"/>
    <lineage>
        <taxon>Eukaryota</taxon>
        <taxon>Metazoa</taxon>
        <taxon>Ecdysozoa</taxon>
        <taxon>Nematoda</taxon>
        <taxon>Chromadorea</taxon>
        <taxon>Rhabditida</taxon>
        <taxon>Tylenchina</taxon>
        <taxon>Panagrolaimomorpha</taxon>
        <taxon>Strongyloidoidea</taxon>
        <taxon>Steinernematidae</taxon>
        <taxon>Steinernema</taxon>
    </lineage>
</organism>
<name>A0A1I8AUD8_9BILA</name>
<dbReference type="GO" id="GO:0008466">
    <property type="term" value="F:glycogenin glucosyltransferase activity"/>
    <property type="evidence" value="ECO:0007669"/>
    <property type="project" value="UniProtKB-EC"/>
</dbReference>
<evidence type="ECO:0000256" key="5">
    <source>
        <dbReference type="ARBA" id="ARBA00022723"/>
    </source>
</evidence>
<evidence type="ECO:0000256" key="7">
    <source>
        <dbReference type="ARBA" id="ARBA00023180"/>
    </source>
</evidence>
<evidence type="ECO:0000256" key="8">
    <source>
        <dbReference type="ARBA" id="ARBA00023211"/>
    </source>
</evidence>
<feature type="region of interest" description="Disordered" evidence="14">
    <location>
        <begin position="331"/>
        <end position="391"/>
    </location>
</feature>
<evidence type="ECO:0000256" key="4">
    <source>
        <dbReference type="ARBA" id="ARBA00022679"/>
    </source>
</evidence>
<dbReference type="InterPro" id="IPR050587">
    <property type="entry name" value="GNT1/Glycosyltrans_8"/>
</dbReference>
<dbReference type="InterPro" id="IPR029044">
    <property type="entry name" value="Nucleotide-diphossugar_trans"/>
</dbReference>
<evidence type="ECO:0000256" key="12">
    <source>
        <dbReference type="ARBA" id="ARBA00052293"/>
    </source>
</evidence>
<dbReference type="PANTHER" id="PTHR11183">
    <property type="entry name" value="GLYCOGENIN SUBFAMILY MEMBER"/>
    <property type="match status" value="1"/>
</dbReference>
<evidence type="ECO:0000256" key="10">
    <source>
        <dbReference type="ARBA" id="ARBA00038934"/>
    </source>
</evidence>
<keyword evidence="6" id="KW-0320">Glycogen biosynthesis</keyword>
<feature type="compositionally biased region" description="Low complexity" evidence="14">
    <location>
        <begin position="334"/>
        <end position="368"/>
    </location>
</feature>
<comment type="function">
    <text evidence="13">Self-glucosylating initiator of glycogen synthesis. It catalyzes the formation of a short alpha (1,4)-glucosyl chain covalently attached via a glucose 1-O-tyrosyl linkage to internal tyrosine residues and these chains act as primers for the elongation reaction catalyzed by glycogen synthase.</text>
</comment>
<dbReference type="GO" id="GO:0005978">
    <property type="term" value="P:glycogen biosynthetic process"/>
    <property type="evidence" value="ECO:0007669"/>
    <property type="project" value="UniProtKB-KW"/>
</dbReference>
<dbReference type="Proteomes" id="UP000095287">
    <property type="component" value="Unplaced"/>
</dbReference>
<keyword evidence="15" id="KW-1185">Reference proteome</keyword>
<evidence type="ECO:0000313" key="16">
    <source>
        <dbReference type="WBParaSite" id="L893_g8994.t2"/>
    </source>
</evidence>
<keyword evidence="8" id="KW-0464">Manganese</keyword>
<dbReference type="CDD" id="cd02537">
    <property type="entry name" value="GT8_Glycogenin"/>
    <property type="match status" value="1"/>
</dbReference>